<gene>
    <name evidence="2" type="ORF">Y036_6381</name>
</gene>
<protein>
    <submittedName>
        <fullName evidence="2">Uncharacterized protein</fullName>
    </submittedName>
</protein>
<reference evidence="2 3" key="1">
    <citation type="submission" date="2014-08" db="EMBL/GenBank/DDBJ databases">
        <authorList>
            <person name="Bunnell A."/>
            <person name="Chain P.S."/>
            <person name="Chertkov O."/>
            <person name="Currie B.J."/>
            <person name="Daligault H.E."/>
            <person name="Davenport K.W."/>
            <person name="Davis C."/>
            <person name="Gleasner C.D."/>
            <person name="Johnson S.L."/>
            <person name="Kaestli M."/>
            <person name="Koren S."/>
            <person name="Kunde Y.A."/>
            <person name="Mayo M."/>
            <person name="McMurry K.K."/>
            <person name="Price E.P."/>
            <person name="Reitenga K.G."/>
            <person name="Robison R."/>
            <person name="Rosovitz M.J."/>
            <person name="Sarovich D.S."/>
            <person name="Teshima H."/>
        </authorList>
    </citation>
    <scope>NUCLEOTIDE SEQUENCE [LARGE SCALE GENOMIC DNA]</scope>
    <source>
        <strain evidence="2 3">MSHR44</strain>
    </source>
</reference>
<sequence length="238" mass="25108">MNRRRRATQPRGDRCSCRVADGLVADFGCSIRASSRSGIGRTISGRRFAVAPGDRHIARAFACGIGRRAAEAVGSRHDRRTARVIGALARAVRPNVGDGAALLRGVDSGARKCRRVARARPEDARGASGIKIRRAGAGGVAASRPRRRAEPLRRVLTGLGAPRRASADAAHGGRASSQRNRRCARRDRGSPCRARRDGAYCAASCLRIASTNAGSVSPSVFVCATMRPSASSSTIVLE</sequence>
<evidence type="ECO:0000313" key="3">
    <source>
        <dbReference type="Proteomes" id="UP000030475"/>
    </source>
</evidence>
<dbReference type="AlphaFoldDB" id="A0AA40JJJ7"/>
<evidence type="ECO:0000313" key="2">
    <source>
        <dbReference type="EMBL" id="KGX20349.1"/>
    </source>
</evidence>
<feature type="region of interest" description="Disordered" evidence="1">
    <location>
        <begin position="158"/>
        <end position="194"/>
    </location>
</feature>
<accession>A0AA40JJJ7</accession>
<proteinExistence type="predicted"/>
<evidence type="ECO:0000256" key="1">
    <source>
        <dbReference type="SAM" id="MobiDB-lite"/>
    </source>
</evidence>
<name>A0AA40JJJ7_BURPE</name>
<organism evidence="2 3">
    <name type="scientific">Burkholderia pseudomallei</name>
    <name type="common">Pseudomonas pseudomallei</name>
    <dbReference type="NCBI Taxonomy" id="28450"/>
    <lineage>
        <taxon>Bacteria</taxon>
        <taxon>Pseudomonadati</taxon>
        <taxon>Pseudomonadota</taxon>
        <taxon>Betaproteobacteria</taxon>
        <taxon>Burkholderiales</taxon>
        <taxon>Burkholderiaceae</taxon>
        <taxon>Burkholderia</taxon>
        <taxon>pseudomallei group</taxon>
    </lineage>
</organism>
<dbReference type="EMBL" id="JQIM01000006">
    <property type="protein sequence ID" value="KGX20349.1"/>
    <property type="molecule type" value="Genomic_DNA"/>
</dbReference>
<comment type="caution">
    <text evidence="2">The sequence shown here is derived from an EMBL/GenBank/DDBJ whole genome shotgun (WGS) entry which is preliminary data.</text>
</comment>
<dbReference type="Proteomes" id="UP000030475">
    <property type="component" value="Unassembled WGS sequence"/>
</dbReference>